<evidence type="ECO:0008006" key="5">
    <source>
        <dbReference type="Google" id="ProtNLM"/>
    </source>
</evidence>
<keyword evidence="2" id="KW-1133">Transmembrane helix</keyword>
<keyword evidence="4" id="KW-1185">Reference proteome</keyword>
<feature type="non-terminal residue" evidence="3">
    <location>
        <position position="1"/>
    </location>
</feature>
<reference evidence="4" key="1">
    <citation type="submission" date="2023-07" db="EMBL/GenBank/DDBJ databases">
        <title>30 novel species of actinomycetes from the DSMZ collection.</title>
        <authorList>
            <person name="Nouioui I."/>
        </authorList>
    </citation>
    <scope>NUCLEOTIDE SEQUENCE [LARGE SCALE GENOMIC DNA]</scope>
    <source>
        <strain evidence="4">DSM 44918</strain>
    </source>
</reference>
<feature type="compositionally biased region" description="Pro residues" evidence="1">
    <location>
        <begin position="11"/>
        <end position="20"/>
    </location>
</feature>
<feature type="compositionally biased region" description="Low complexity" evidence="1">
    <location>
        <begin position="85"/>
        <end position="94"/>
    </location>
</feature>
<feature type="region of interest" description="Disordered" evidence="1">
    <location>
        <begin position="1"/>
        <end position="24"/>
    </location>
</feature>
<organism evidence="3 4">
    <name type="scientific">Streptomyces millisiae</name>
    <dbReference type="NCBI Taxonomy" id="3075542"/>
    <lineage>
        <taxon>Bacteria</taxon>
        <taxon>Bacillati</taxon>
        <taxon>Actinomycetota</taxon>
        <taxon>Actinomycetes</taxon>
        <taxon>Kitasatosporales</taxon>
        <taxon>Streptomycetaceae</taxon>
        <taxon>Streptomyces</taxon>
    </lineage>
</organism>
<dbReference type="Proteomes" id="UP001183420">
    <property type="component" value="Unassembled WGS sequence"/>
</dbReference>
<accession>A0ABU2LNP2</accession>
<feature type="region of interest" description="Disordered" evidence="1">
    <location>
        <begin position="49"/>
        <end position="103"/>
    </location>
</feature>
<sequence length="232" mass="24356">PPAAFHATAPATPPYTPTPPPRRRGRNALLAALAVCAVVAGAVVGATLLNGGNDENPTNNDAAGDETSQTPTDQETTPAEEETETTPSETTSEPPAEPEPVTYEGVSIPDYHVISLYQDPPSPERTELGPSYEGDLGYLGASIISYDRSLVTGDDNTLALLRQDETGSLDTCRSVTRYTDGFLDDEAPPGSEICLTTASGDIALVTVVEYAPVDSSSQYVTVDLTVWRGAAQ</sequence>
<keyword evidence="2" id="KW-0812">Transmembrane</keyword>
<keyword evidence="2" id="KW-0472">Membrane</keyword>
<protein>
    <recommendedName>
        <fullName evidence="5">Serine/threonine protein kinase</fullName>
    </recommendedName>
</protein>
<evidence type="ECO:0000313" key="4">
    <source>
        <dbReference type="Proteomes" id="UP001183420"/>
    </source>
</evidence>
<comment type="caution">
    <text evidence="3">The sequence shown here is derived from an EMBL/GenBank/DDBJ whole genome shotgun (WGS) entry which is preliminary data.</text>
</comment>
<proteinExistence type="predicted"/>
<feature type="compositionally biased region" description="Low complexity" evidence="1">
    <location>
        <begin position="1"/>
        <end position="10"/>
    </location>
</feature>
<name>A0ABU2LNP2_9ACTN</name>
<dbReference type="EMBL" id="JAVREM010000011">
    <property type="protein sequence ID" value="MDT0319192.1"/>
    <property type="molecule type" value="Genomic_DNA"/>
</dbReference>
<evidence type="ECO:0000313" key="3">
    <source>
        <dbReference type="EMBL" id="MDT0319192.1"/>
    </source>
</evidence>
<feature type="transmembrane region" description="Helical" evidence="2">
    <location>
        <begin position="28"/>
        <end position="49"/>
    </location>
</feature>
<gene>
    <name evidence="3" type="ORF">RNC47_12680</name>
</gene>
<evidence type="ECO:0000256" key="1">
    <source>
        <dbReference type="SAM" id="MobiDB-lite"/>
    </source>
</evidence>
<evidence type="ECO:0000256" key="2">
    <source>
        <dbReference type="SAM" id="Phobius"/>
    </source>
</evidence>